<organism evidence="2 3">
    <name type="scientific">Cymbomonas tetramitiformis</name>
    <dbReference type="NCBI Taxonomy" id="36881"/>
    <lineage>
        <taxon>Eukaryota</taxon>
        <taxon>Viridiplantae</taxon>
        <taxon>Chlorophyta</taxon>
        <taxon>Pyramimonadophyceae</taxon>
        <taxon>Pyramimonadales</taxon>
        <taxon>Pyramimonadaceae</taxon>
        <taxon>Cymbomonas</taxon>
    </lineage>
</organism>
<reference evidence="2 3" key="1">
    <citation type="journal article" date="2015" name="Genome Biol. Evol.">
        <title>Comparative Genomics of a Bacterivorous Green Alga Reveals Evolutionary Causalities and Consequences of Phago-Mixotrophic Mode of Nutrition.</title>
        <authorList>
            <person name="Burns J.A."/>
            <person name="Paasch A."/>
            <person name="Narechania A."/>
            <person name="Kim E."/>
        </authorList>
    </citation>
    <scope>NUCLEOTIDE SEQUENCE [LARGE SCALE GENOMIC DNA]</scope>
    <source>
        <strain evidence="2 3">PLY_AMNH</strain>
    </source>
</reference>
<evidence type="ECO:0000256" key="1">
    <source>
        <dbReference type="SAM" id="MobiDB-lite"/>
    </source>
</evidence>
<dbReference type="Proteomes" id="UP001190700">
    <property type="component" value="Unassembled WGS sequence"/>
</dbReference>
<feature type="region of interest" description="Disordered" evidence="1">
    <location>
        <begin position="431"/>
        <end position="453"/>
    </location>
</feature>
<proteinExistence type="predicted"/>
<feature type="compositionally biased region" description="Low complexity" evidence="1">
    <location>
        <begin position="431"/>
        <end position="444"/>
    </location>
</feature>
<dbReference type="EMBL" id="LGRX02026958">
    <property type="protein sequence ID" value="KAK3250011.1"/>
    <property type="molecule type" value="Genomic_DNA"/>
</dbReference>
<gene>
    <name evidence="2" type="ORF">CYMTET_40578</name>
</gene>
<evidence type="ECO:0000313" key="2">
    <source>
        <dbReference type="EMBL" id="KAK3250011.1"/>
    </source>
</evidence>
<evidence type="ECO:0000313" key="3">
    <source>
        <dbReference type="Proteomes" id="UP001190700"/>
    </source>
</evidence>
<protein>
    <submittedName>
        <fullName evidence="2">Uncharacterized protein</fullName>
    </submittedName>
</protein>
<name>A0AAE0F2U0_9CHLO</name>
<sequence length="453" mass="48709">MSTDRVSLGSRLRAARGPGVHSPNPSPPVSPASSGNGDPIVRMSQLGHRPLPISRAATSGDFHADASVWVSTPVRPSQRSEHVDKLDYAFTYGDELAKLLRAHGFKSSVGLTLDGPEAESDFAVLLTNMAHVFGPISRDDFVKLLDLENEYTDYHVTLNELIFAVLPTVFRSTALLLYEESAYVHPRDGRCASQRLRFHVEGIGDPDTHRFWVRLRAVIIDETIEPAPQLALYLPYLRGQAPPAPSWATVALARAGGPPLRPSMHYFGPRQKLVPPVGEWKAVQNARYLQWEGTGIVCVTCFRPWAVTTGHLDTDGVCPFSCSASFAPGRAPAAAPTVVAPPLISAWPPVAPPAAHAHAIRALEPPPHEDCSLADSARMDLRFAHDGDLPAINSGPTLETAAMSPAFYTIDQEDEQWPAYCSGLVWIPSSAGNRGGAASSSSAGPHDVPAEAP</sequence>
<feature type="region of interest" description="Disordered" evidence="1">
    <location>
        <begin position="1"/>
        <end position="44"/>
    </location>
</feature>
<dbReference type="AlphaFoldDB" id="A0AAE0F2U0"/>
<accession>A0AAE0F2U0</accession>
<comment type="caution">
    <text evidence="2">The sequence shown here is derived from an EMBL/GenBank/DDBJ whole genome shotgun (WGS) entry which is preliminary data.</text>
</comment>
<keyword evidence="3" id="KW-1185">Reference proteome</keyword>